<name>A0A4R9JI20_9LEPT</name>
<accession>A0A4R9JI20</accession>
<reference evidence="1" key="1">
    <citation type="journal article" date="2019" name="PLoS Negl. Trop. Dis.">
        <title>Revisiting the worldwide diversity of Leptospira species in the environment.</title>
        <authorList>
            <person name="Vincent A.T."/>
            <person name="Schiettekatte O."/>
            <person name="Bourhy P."/>
            <person name="Veyrier F.J."/>
            <person name="Picardeau M."/>
        </authorList>
    </citation>
    <scope>NUCLEOTIDE SEQUENCE [LARGE SCALE GENOMIC DNA]</scope>
    <source>
        <strain evidence="1">201702692</strain>
    </source>
</reference>
<dbReference type="Proteomes" id="UP000298125">
    <property type="component" value="Unassembled WGS sequence"/>
</dbReference>
<gene>
    <name evidence="1" type="ORF">EHQ49_03485</name>
</gene>
<dbReference type="AlphaFoldDB" id="A0A4R9JI20"/>
<keyword evidence="2" id="KW-1185">Reference proteome</keyword>
<protein>
    <submittedName>
        <fullName evidence="1">Uncharacterized protein</fullName>
    </submittedName>
</protein>
<evidence type="ECO:0000313" key="1">
    <source>
        <dbReference type="EMBL" id="TGL44547.1"/>
    </source>
</evidence>
<organism evidence="1 2">
    <name type="scientific">Leptospira perdikensis</name>
    <dbReference type="NCBI Taxonomy" id="2484948"/>
    <lineage>
        <taxon>Bacteria</taxon>
        <taxon>Pseudomonadati</taxon>
        <taxon>Spirochaetota</taxon>
        <taxon>Spirochaetia</taxon>
        <taxon>Leptospirales</taxon>
        <taxon>Leptospiraceae</taxon>
        <taxon>Leptospira</taxon>
    </lineage>
</organism>
<evidence type="ECO:0000313" key="2">
    <source>
        <dbReference type="Proteomes" id="UP000298125"/>
    </source>
</evidence>
<dbReference type="RefSeq" id="WP_135576379.1">
    <property type="nucleotide sequence ID" value="NZ_RQGA01000003.1"/>
</dbReference>
<sequence>MKQLSKLIFVFLIFPTAFLMNCSKKKVENFPAPKSIFFVGDTVGIQYYLTEEPDSEKGEVLLVSDNVKVVGSIQIEKGQSNYKTYQIQCPERIKAKCKSEFVYVRADDIADESILSANYYTTSQLNKYILLTPDGYNNAILTQKIIKEPKKITETINLNNFNLFNFLLQTSGMNSDDKTLKVEEIYLLSKYTGDPALDDSYIKAILKKYPFTKDRLESGKFSAFSASEEFISSITEQRNFILNSFIAGFPLRSPSFKGLVGQFNKLKSFPYMTEKLFEYFSKEGLYVTSGSEYQYLVNANSGIDALTKLKKVEPTLDPSKTIGLVSLQNQSETNYQIKIETLDISGNVLKEDIQSILSITAEESGNSMGFKIKTDKSELILSPLETTPNLLIAGQGFREFLKTIPNDHKEIIKNNDYKKAIMLIALKFGEGGFDDQLGKMQYRLSAQNRYWIMLDIFRFNPIVKRTTDYSGTLDTSFSENDLCYNITKWRQPKGELYVTGVESSCYSDSDESPEPTESMCFSEGSSGFFQIEFLPSDLRSDKPNVNFLYNDTGVCQVIHHIMQ</sequence>
<dbReference type="OrthoDB" id="317495at2"/>
<comment type="caution">
    <text evidence="1">The sequence shown here is derived from an EMBL/GenBank/DDBJ whole genome shotgun (WGS) entry which is preliminary data.</text>
</comment>
<proteinExistence type="predicted"/>
<dbReference type="EMBL" id="RQGA01000003">
    <property type="protein sequence ID" value="TGL44547.1"/>
    <property type="molecule type" value="Genomic_DNA"/>
</dbReference>